<comment type="caution">
    <text evidence="2">The sequence shown here is derived from an EMBL/GenBank/DDBJ whole genome shotgun (WGS) entry which is preliminary data.</text>
</comment>
<dbReference type="Pfam" id="PF18962">
    <property type="entry name" value="Por_Secre_tail"/>
    <property type="match status" value="1"/>
</dbReference>
<feature type="domain" description="Secretion system C-terminal sorting" evidence="1">
    <location>
        <begin position="844"/>
        <end position="921"/>
    </location>
</feature>
<dbReference type="InterPro" id="IPR026444">
    <property type="entry name" value="Secre_tail"/>
</dbReference>
<dbReference type="NCBIfam" id="TIGR04183">
    <property type="entry name" value="Por_Secre_tail"/>
    <property type="match status" value="1"/>
</dbReference>
<evidence type="ECO:0000313" key="3">
    <source>
        <dbReference type="Proteomes" id="UP000004095"/>
    </source>
</evidence>
<reference evidence="2 3" key="1">
    <citation type="submission" date="2007-01" db="EMBL/GenBank/DDBJ databases">
        <authorList>
            <person name="Haygood M."/>
            <person name="Podell S."/>
            <person name="Anderson C."/>
            <person name="Hopkinson B."/>
            <person name="Roe K."/>
            <person name="Barbeau K."/>
            <person name="Gaasterland T."/>
            <person name="Ferriera S."/>
            <person name="Johnson J."/>
            <person name="Kravitz S."/>
            <person name="Beeson K."/>
            <person name="Sutton G."/>
            <person name="Rogers Y.-H."/>
            <person name="Friedman R."/>
            <person name="Frazier M."/>
            <person name="Venter J.C."/>
        </authorList>
    </citation>
    <scope>NUCLEOTIDE SEQUENCE [LARGE SCALE GENOMIC DNA]</scope>
    <source>
        <strain evidence="2 3">ATCC 23134</strain>
    </source>
</reference>
<dbReference type="AlphaFoldDB" id="A1ZU51"/>
<organism evidence="2 3">
    <name type="scientific">Microscilla marina ATCC 23134</name>
    <dbReference type="NCBI Taxonomy" id="313606"/>
    <lineage>
        <taxon>Bacteria</taxon>
        <taxon>Pseudomonadati</taxon>
        <taxon>Bacteroidota</taxon>
        <taxon>Cytophagia</taxon>
        <taxon>Cytophagales</taxon>
        <taxon>Microscillaceae</taxon>
        <taxon>Microscilla</taxon>
    </lineage>
</organism>
<gene>
    <name evidence="2" type="ORF">M23134_06370</name>
</gene>
<dbReference type="Proteomes" id="UP000004095">
    <property type="component" value="Unassembled WGS sequence"/>
</dbReference>
<dbReference type="Gene3D" id="2.60.40.10">
    <property type="entry name" value="Immunoglobulins"/>
    <property type="match status" value="3"/>
</dbReference>
<evidence type="ECO:0000259" key="1">
    <source>
        <dbReference type="Pfam" id="PF18962"/>
    </source>
</evidence>
<protein>
    <recommendedName>
        <fullName evidence="1">Secretion system C-terminal sorting domain-containing protein</fullName>
    </recommendedName>
</protein>
<sequence>MYKHFYTARAEQSAPTQQFLTPHNFKPMKTKPKGLLVLVFALLLLSSYDTHAQLNADISVSQSSVPSTIEKGKKAAVRIRVYNTGNRTWSAGQSFRLGAGSGTNGATANQMQWTDFSAGGYMRSTTDARVYLSHNVSPGSYVDFRFNISGNHAGNRKLSVRMVQDGVAWFGEAYAWNINVNNPTVAPNNADISVSQSSVPSTIEKGKKAAVRIRVYNTGNRTWSAGQSFRLGAGSGTNGATANQIQWADFSAGGYMGSVTNARVYLPHNVSPGGYVDFRFNISSNHAGSRKLSVRMVQDGVAWFGEAYAWNINVNNPAPNNHNNGEVRESQSSVIASMKVNEKKQVRIRVYNNGNTTWSAGQNYRLGATTSNQVTWSDFINGGYATSPTNARAFLPHNVSPGGYVDFRFNISSVVSGNRRLSLRMVRDGVEWFGETQTWSINVGNVAPPPTTCETLFGVHWWAPGASSLMNGKKGWSVEIINAEGINHPSDLNGIKSHMRSIINDGFTPVVRLNWNWFATIPNPGSISYNAFADRCAIIIHELYNNLGNGQKVKWFQIGNEYNLDYEYKPSGDGRGAPASTYVAYYNAVYNKVKNSVSNGNQIKVLVGPVANWAPTAVDGTLGSGYYDAYYKAVVQGIGNNCDGYAIHTYGAHNNGNRSYAGGITINWGPDNHLGRAGNVLPAGFNKANTKGFRSYRVLMQIIDSYGKAGVPAIITETNTSAHFTVTKNSACNNPTPCTSGDCKLIPPSVTYYQGWMQQAYQEINSWNNAHSRKILGLCWFVYKSEGEWTEFALQNSNCMLGQARTDFDNTTRAHNYSGQNCLNASATQKEKTHVAAHKRISNVYPVPATNGVTVELLAPTYKADKPAVSKLEVKDMYGQLVLSKKVAPQQTKHYLKLEKLKSGIYTLLIYHSKGVETRRFNIKK</sequence>
<dbReference type="eggNOG" id="COG1361">
    <property type="taxonomic scope" value="Bacteria"/>
</dbReference>
<dbReference type="SUPFAM" id="SSF51445">
    <property type="entry name" value="(Trans)glycosidases"/>
    <property type="match status" value="1"/>
</dbReference>
<dbReference type="InterPro" id="IPR013783">
    <property type="entry name" value="Ig-like_fold"/>
</dbReference>
<proteinExistence type="predicted"/>
<evidence type="ECO:0000313" key="2">
    <source>
        <dbReference type="EMBL" id="EAY26022.1"/>
    </source>
</evidence>
<dbReference type="InterPro" id="IPR017853">
    <property type="entry name" value="GH"/>
</dbReference>
<name>A1ZU51_MICM2</name>
<dbReference type="EMBL" id="AAWS01000039">
    <property type="protein sequence ID" value="EAY26022.1"/>
    <property type="molecule type" value="Genomic_DNA"/>
</dbReference>
<dbReference type="eggNOG" id="COG0739">
    <property type="taxonomic scope" value="Bacteria"/>
</dbReference>
<keyword evidence="3" id="KW-1185">Reference proteome</keyword>
<accession>A1ZU51</accession>